<feature type="domain" description="HPt" evidence="17">
    <location>
        <begin position="734"/>
        <end position="827"/>
    </location>
</feature>
<dbReference type="PANTHER" id="PTHR45339">
    <property type="entry name" value="HYBRID SIGNAL TRANSDUCTION HISTIDINE KINASE J"/>
    <property type="match status" value="1"/>
</dbReference>
<dbReference type="SUPFAM" id="SSF55874">
    <property type="entry name" value="ATPase domain of HSP90 chaperone/DNA topoisomerase II/histidine kinase"/>
    <property type="match status" value="1"/>
</dbReference>
<evidence type="ECO:0000256" key="6">
    <source>
        <dbReference type="ARBA" id="ARBA00022692"/>
    </source>
</evidence>
<keyword evidence="5 13" id="KW-0597">Phosphoprotein</keyword>
<protein>
    <recommendedName>
        <fullName evidence="3">histidine kinase</fullName>
        <ecNumber evidence="3">2.7.13.3</ecNumber>
    </recommendedName>
</protein>
<dbReference type="SUPFAM" id="SSF52172">
    <property type="entry name" value="CheY-like"/>
    <property type="match status" value="1"/>
</dbReference>
<keyword evidence="6 14" id="KW-0812">Transmembrane</keyword>
<feature type="domain" description="Histidine kinase" evidence="15">
    <location>
        <begin position="184"/>
        <end position="404"/>
    </location>
</feature>
<dbReference type="Gene3D" id="3.40.50.2300">
    <property type="match status" value="1"/>
</dbReference>
<reference evidence="19" key="1">
    <citation type="submission" date="2018-08" db="EMBL/GenBank/DDBJ databases">
        <authorList>
            <person name="Kim S.-J."/>
            <person name="Jung G.-Y."/>
        </authorList>
    </citation>
    <scope>NUCLEOTIDE SEQUENCE [LARGE SCALE GENOMIC DNA]</scope>
    <source>
        <strain evidence="19">GY_G</strain>
    </source>
</reference>
<evidence type="ECO:0000256" key="2">
    <source>
        <dbReference type="ARBA" id="ARBA00004651"/>
    </source>
</evidence>
<feature type="transmembrane region" description="Helical" evidence="14">
    <location>
        <begin position="70"/>
        <end position="86"/>
    </location>
</feature>
<keyword evidence="8" id="KW-0067">ATP-binding</keyword>
<dbReference type="OrthoDB" id="9815202at2"/>
<keyword evidence="9 14" id="KW-1133">Transmembrane helix</keyword>
<dbReference type="Pfam" id="PF00512">
    <property type="entry name" value="HisKA"/>
    <property type="match status" value="1"/>
</dbReference>
<evidence type="ECO:0000256" key="7">
    <source>
        <dbReference type="ARBA" id="ARBA00022741"/>
    </source>
</evidence>
<organism evidence="18 19">
    <name type="scientific">Sphingorhabdus pulchriflava</name>
    <dbReference type="NCBI Taxonomy" id="2292257"/>
    <lineage>
        <taxon>Bacteria</taxon>
        <taxon>Pseudomonadati</taxon>
        <taxon>Pseudomonadota</taxon>
        <taxon>Alphaproteobacteria</taxon>
        <taxon>Sphingomonadales</taxon>
        <taxon>Sphingomonadaceae</taxon>
        <taxon>Sphingorhabdus</taxon>
    </lineage>
</organism>
<comment type="caution">
    <text evidence="18">The sequence shown here is derived from an EMBL/GenBank/DDBJ whole genome shotgun (WGS) entry which is preliminary data.</text>
</comment>
<dbReference type="Pfam" id="PF01627">
    <property type="entry name" value="Hpt"/>
    <property type="match status" value="1"/>
</dbReference>
<keyword evidence="10" id="KW-0902">Two-component regulatory system</keyword>
<evidence type="ECO:0000259" key="17">
    <source>
        <dbReference type="PROSITE" id="PS50894"/>
    </source>
</evidence>
<evidence type="ECO:0000259" key="15">
    <source>
        <dbReference type="PROSITE" id="PS50109"/>
    </source>
</evidence>
<dbReference type="SUPFAM" id="SSF47226">
    <property type="entry name" value="Histidine-containing phosphotransfer domain, HPT domain"/>
    <property type="match status" value="1"/>
</dbReference>
<evidence type="ECO:0000256" key="14">
    <source>
        <dbReference type="SAM" id="Phobius"/>
    </source>
</evidence>
<dbReference type="FunFam" id="3.30.565.10:FF:000010">
    <property type="entry name" value="Sensor histidine kinase RcsC"/>
    <property type="match status" value="1"/>
</dbReference>
<accession>A0A371BHK1</accession>
<dbReference type="Gene3D" id="1.20.120.160">
    <property type="entry name" value="HPT domain"/>
    <property type="match status" value="1"/>
</dbReference>
<keyword evidence="7" id="KW-0547">Nucleotide-binding</keyword>
<dbReference type="InterPro" id="IPR008207">
    <property type="entry name" value="Sig_transdc_His_kin_Hpt_dom"/>
</dbReference>
<evidence type="ECO:0000313" key="18">
    <source>
        <dbReference type="EMBL" id="RDV06987.1"/>
    </source>
</evidence>
<dbReference type="InterPro" id="IPR003661">
    <property type="entry name" value="HisK_dim/P_dom"/>
</dbReference>
<dbReference type="AlphaFoldDB" id="A0A371BHK1"/>
<feature type="modified residue" description="Phosphohistidine" evidence="12">
    <location>
        <position position="773"/>
    </location>
</feature>
<dbReference type="PRINTS" id="PR00344">
    <property type="entry name" value="BCTRLSENSOR"/>
</dbReference>
<keyword evidence="4" id="KW-1003">Cell membrane</keyword>
<dbReference type="RefSeq" id="WP_115548534.1">
    <property type="nucleotide sequence ID" value="NZ_QRGP01000001.1"/>
</dbReference>
<evidence type="ECO:0000256" key="9">
    <source>
        <dbReference type="ARBA" id="ARBA00022989"/>
    </source>
</evidence>
<feature type="transmembrane region" description="Helical" evidence="14">
    <location>
        <begin position="30"/>
        <end position="49"/>
    </location>
</feature>
<dbReference type="InterPro" id="IPR036641">
    <property type="entry name" value="HPT_dom_sf"/>
</dbReference>
<dbReference type="InterPro" id="IPR005467">
    <property type="entry name" value="His_kinase_dom"/>
</dbReference>
<evidence type="ECO:0000256" key="4">
    <source>
        <dbReference type="ARBA" id="ARBA00022475"/>
    </source>
</evidence>
<evidence type="ECO:0000256" key="12">
    <source>
        <dbReference type="PROSITE-ProRule" id="PRU00110"/>
    </source>
</evidence>
<dbReference type="SMART" id="SM00387">
    <property type="entry name" value="HATPase_c"/>
    <property type="match status" value="1"/>
</dbReference>
<feature type="transmembrane region" description="Helical" evidence="14">
    <location>
        <begin position="92"/>
        <end position="108"/>
    </location>
</feature>
<dbReference type="CDD" id="cd17546">
    <property type="entry name" value="REC_hyHK_CKI1_RcsC-like"/>
    <property type="match status" value="1"/>
</dbReference>
<dbReference type="InterPro" id="IPR001789">
    <property type="entry name" value="Sig_transdc_resp-reg_receiver"/>
</dbReference>
<dbReference type="Gene3D" id="3.30.565.10">
    <property type="entry name" value="Histidine kinase-like ATPase, C-terminal domain"/>
    <property type="match status" value="1"/>
</dbReference>
<dbReference type="Proteomes" id="UP000263833">
    <property type="component" value="Unassembled WGS sequence"/>
</dbReference>
<dbReference type="InterPro" id="IPR003594">
    <property type="entry name" value="HATPase_dom"/>
</dbReference>
<evidence type="ECO:0000256" key="8">
    <source>
        <dbReference type="ARBA" id="ARBA00022840"/>
    </source>
</evidence>
<feature type="domain" description="Response regulatory" evidence="16">
    <location>
        <begin position="569"/>
        <end position="686"/>
    </location>
</feature>
<dbReference type="SMART" id="SM00388">
    <property type="entry name" value="HisKA"/>
    <property type="match status" value="1"/>
</dbReference>
<dbReference type="SMART" id="SM00448">
    <property type="entry name" value="REC"/>
    <property type="match status" value="1"/>
</dbReference>
<dbReference type="InterPro" id="IPR011006">
    <property type="entry name" value="CheY-like_superfamily"/>
</dbReference>
<evidence type="ECO:0000256" key="11">
    <source>
        <dbReference type="ARBA" id="ARBA00023136"/>
    </source>
</evidence>
<sequence>MTTVANKTTGLAPEQEILLNRLVMGTASGITVYFLAFDSFILTAFVIYLSLNASLFAMRQKKIWPQERRWVAAIILDIGMAFAVMMRSAETMSFFYPLLLWVTLGNGFRYGVKYLVFAATLSVLAFGTVVLTTDYWAPNQVLGYSLTLALAVIPAYCSTLIRKLSKAKDEAETANRAKSYFLASVSHELRTPLNAIIGYGNHLKQMGMPKNQHDMVDASVLAGEHLLHLIDQLIQIAKSDSNSAKVVLRPLRLTELFTEIRDIMLVRAEDKSLALQIAAEPLSDRLVDGPVDIMRNILLNLTGNAIKFTEAGTIAVNGGIREHDGKTRAWFSVTDTGIGIMQDAVERIFEPFQQADDTVMNRFGGTGLGLAICKQLVDQVGGRISVTSQIGQGSSFLVEIPVTLATADQQDDRAPPTEQAPALNVLALGNFDADLLATAQSAGSYTVRSIKCSSRKQLSEKLEQLTIDDFAIAMIDDRLVDEMPNDDPLWQRFSDAEVAAVLVSHDKVPDLQEIRLRAAFASVIPSDANFDQLRSAIRIGRSFAHKPHFDHKTGSASPQIAQQSYRPQSVLVADDNRTNRNILSAILETAGHSVTQVCDGDEMLDILERESFDIVLLDVNMPRLNGIDACKMWRQIEGARSHLPIVGVTADATSETEARCLAAGMDLRLTKPINSALLLSTIEKCCLGENAEINLPSSTEDPLQVVVPLQGKRPSDLNEAIDADHMAYLRSIGDDRFVASMIEGFLEDVAECRITLAKSIEERDPALFRFSAHAFKSSANNIGAKQLAALCAKLEKVTEADFEVQRADYLHRIENELQRATDALETSEQLPAFKAVQ</sequence>
<dbReference type="EMBL" id="QRGP01000001">
    <property type="protein sequence ID" value="RDV06987.1"/>
    <property type="molecule type" value="Genomic_DNA"/>
</dbReference>
<feature type="transmembrane region" description="Helical" evidence="14">
    <location>
        <begin position="115"/>
        <end position="136"/>
    </location>
</feature>
<dbReference type="EC" id="2.7.13.3" evidence="3"/>
<dbReference type="PANTHER" id="PTHR45339:SF1">
    <property type="entry name" value="HYBRID SIGNAL TRANSDUCTION HISTIDINE KINASE J"/>
    <property type="match status" value="1"/>
</dbReference>
<dbReference type="InterPro" id="IPR036097">
    <property type="entry name" value="HisK_dim/P_sf"/>
</dbReference>
<evidence type="ECO:0000256" key="10">
    <source>
        <dbReference type="ARBA" id="ARBA00023012"/>
    </source>
</evidence>
<dbReference type="SUPFAM" id="SSF47384">
    <property type="entry name" value="Homodimeric domain of signal transducing histidine kinase"/>
    <property type="match status" value="1"/>
</dbReference>
<name>A0A371BHK1_9SPHN</name>
<evidence type="ECO:0000313" key="19">
    <source>
        <dbReference type="Proteomes" id="UP000263833"/>
    </source>
</evidence>
<dbReference type="InterPro" id="IPR036890">
    <property type="entry name" value="HATPase_C_sf"/>
</dbReference>
<evidence type="ECO:0000259" key="16">
    <source>
        <dbReference type="PROSITE" id="PS50110"/>
    </source>
</evidence>
<dbReference type="GO" id="GO:0005886">
    <property type="term" value="C:plasma membrane"/>
    <property type="evidence" value="ECO:0007669"/>
    <property type="project" value="UniProtKB-SubCell"/>
</dbReference>
<comment type="catalytic activity">
    <reaction evidence="1">
        <text>ATP + protein L-histidine = ADP + protein N-phospho-L-histidine.</text>
        <dbReference type="EC" id="2.7.13.3"/>
    </reaction>
</comment>
<dbReference type="PROSITE" id="PS50894">
    <property type="entry name" value="HPT"/>
    <property type="match status" value="1"/>
</dbReference>
<dbReference type="Pfam" id="PF00072">
    <property type="entry name" value="Response_reg"/>
    <property type="match status" value="1"/>
</dbReference>
<dbReference type="PROSITE" id="PS50110">
    <property type="entry name" value="RESPONSE_REGULATORY"/>
    <property type="match status" value="1"/>
</dbReference>
<evidence type="ECO:0000256" key="1">
    <source>
        <dbReference type="ARBA" id="ARBA00000085"/>
    </source>
</evidence>
<keyword evidence="19" id="KW-1185">Reference proteome</keyword>
<dbReference type="CDD" id="cd00082">
    <property type="entry name" value="HisKA"/>
    <property type="match status" value="1"/>
</dbReference>
<dbReference type="CDD" id="cd16922">
    <property type="entry name" value="HATPase_EvgS-ArcB-TorS-like"/>
    <property type="match status" value="1"/>
</dbReference>
<proteinExistence type="predicted"/>
<gene>
    <name evidence="18" type="ORF">DXH95_06240</name>
</gene>
<evidence type="ECO:0000256" key="5">
    <source>
        <dbReference type="ARBA" id="ARBA00022553"/>
    </source>
</evidence>
<dbReference type="InterPro" id="IPR004358">
    <property type="entry name" value="Sig_transdc_His_kin-like_C"/>
</dbReference>
<evidence type="ECO:0000256" key="13">
    <source>
        <dbReference type="PROSITE-ProRule" id="PRU00169"/>
    </source>
</evidence>
<keyword evidence="11 14" id="KW-0472">Membrane</keyword>
<dbReference type="Gene3D" id="1.10.287.130">
    <property type="match status" value="1"/>
</dbReference>
<evidence type="ECO:0000256" key="3">
    <source>
        <dbReference type="ARBA" id="ARBA00012438"/>
    </source>
</evidence>
<dbReference type="Pfam" id="PF02518">
    <property type="entry name" value="HATPase_c"/>
    <property type="match status" value="1"/>
</dbReference>
<feature type="modified residue" description="4-aspartylphosphate" evidence="13">
    <location>
        <position position="618"/>
    </location>
</feature>
<dbReference type="PROSITE" id="PS50109">
    <property type="entry name" value="HIS_KIN"/>
    <property type="match status" value="1"/>
</dbReference>
<comment type="subcellular location">
    <subcellularLocation>
        <location evidence="2">Cell membrane</location>
        <topology evidence="2">Multi-pass membrane protein</topology>
    </subcellularLocation>
</comment>
<dbReference type="GO" id="GO:0005524">
    <property type="term" value="F:ATP binding"/>
    <property type="evidence" value="ECO:0007669"/>
    <property type="project" value="UniProtKB-KW"/>
</dbReference>
<dbReference type="GO" id="GO:0000155">
    <property type="term" value="F:phosphorelay sensor kinase activity"/>
    <property type="evidence" value="ECO:0007669"/>
    <property type="project" value="InterPro"/>
</dbReference>